<reference evidence="6 7" key="1">
    <citation type="journal article" date="2020" name="bioRxiv">
        <title>Metabolic contributions of an alphaproteobacterial endosymbiont in the apicomplexan Cardiosporidium cionae.</title>
        <authorList>
            <person name="Hunter E.S."/>
            <person name="Paight C.J."/>
            <person name="Lane C.E."/>
        </authorList>
    </citation>
    <scope>NUCLEOTIDE SEQUENCE [LARGE SCALE GENOMIC DNA]</scope>
    <source>
        <strain evidence="6">ESH_2018</strain>
    </source>
</reference>
<evidence type="ECO:0000256" key="5">
    <source>
        <dbReference type="SAM" id="Phobius"/>
    </source>
</evidence>
<evidence type="ECO:0000256" key="4">
    <source>
        <dbReference type="ARBA" id="ARBA00023136"/>
    </source>
</evidence>
<comment type="caution">
    <text evidence="6">The sequence shown here is derived from an EMBL/GenBank/DDBJ whole genome shotgun (WGS) entry which is preliminary data.</text>
</comment>
<dbReference type="Proteomes" id="UP000823046">
    <property type="component" value="Unassembled WGS sequence"/>
</dbReference>
<evidence type="ECO:0000313" key="7">
    <source>
        <dbReference type="Proteomes" id="UP000823046"/>
    </source>
</evidence>
<feature type="transmembrane region" description="Helical" evidence="5">
    <location>
        <begin position="101"/>
        <end position="120"/>
    </location>
</feature>
<organism evidence="6 7">
    <name type="scientific">Cardiosporidium cionae</name>
    <dbReference type="NCBI Taxonomy" id="476202"/>
    <lineage>
        <taxon>Eukaryota</taxon>
        <taxon>Sar</taxon>
        <taxon>Alveolata</taxon>
        <taxon>Apicomplexa</taxon>
        <taxon>Aconoidasida</taxon>
        <taxon>Nephromycida</taxon>
        <taxon>Cardiosporidium</taxon>
    </lineage>
</organism>
<name>A0ABQ7J6E7_9APIC</name>
<keyword evidence="3 5" id="KW-1133">Transmembrane helix</keyword>
<evidence type="ECO:0000256" key="2">
    <source>
        <dbReference type="ARBA" id="ARBA00022692"/>
    </source>
</evidence>
<evidence type="ECO:0000256" key="1">
    <source>
        <dbReference type="ARBA" id="ARBA00004141"/>
    </source>
</evidence>
<feature type="transmembrane region" description="Helical" evidence="5">
    <location>
        <begin position="184"/>
        <end position="208"/>
    </location>
</feature>
<evidence type="ECO:0000313" key="6">
    <source>
        <dbReference type="EMBL" id="KAF8819581.1"/>
    </source>
</evidence>
<accession>A0ABQ7J6E7</accession>
<evidence type="ECO:0000256" key="3">
    <source>
        <dbReference type="ARBA" id="ARBA00022989"/>
    </source>
</evidence>
<dbReference type="InterPro" id="IPR007273">
    <property type="entry name" value="SCAMP"/>
</dbReference>
<evidence type="ECO:0008006" key="8">
    <source>
        <dbReference type="Google" id="ProtNLM"/>
    </source>
</evidence>
<dbReference type="EMBL" id="JADAQX010000686">
    <property type="protein sequence ID" value="KAF8819581.1"/>
    <property type="molecule type" value="Genomic_DNA"/>
</dbReference>
<protein>
    <recommendedName>
        <fullName evidence="8">Secretory carrier membrane protein</fullName>
    </recommendedName>
</protein>
<sequence length="228" mass="25336">MIAIGAARKLERDANDVFGTSHAFDLAGVHPPSISPSIDWNNFNYPRGLNLIHYDLDELPSESVKVIRPIHWGFILSCSTLLLNLFNTVVLTFGGVSALRLCFSFLNILIFGPAFGYAFYQGYRGIAVSSSSYTTRFLFCQGCLLVLVLFFSLVPMGAINGIARLSHLRAPASSLGISGGIKSYWIYVTVTESLLWLIALLIGVRNFYRVWTFNPYESSEDHTGNVFF</sequence>
<comment type="subcellular location">
    <subcellularLocation>
        <location evidence="1">Membrane</location>
        <topology evidence="1">Multi-pass membrane protein</topology>
    </subcellularLocation>
</comment>
<keyword evidence="7" id="KW-1185">Reference proteome</keyword>
<gene>
    <name evidence="6" type="ORF">IE077_000800</name>
</gene>
<dbReference type="Pfam" id="PF04144">
    <property type="entry name" value="SCAMP"/>
    <property type="match status" value="1"/>
</dbReference>
<feature type="transmembrane region" description="Helical" evidence="5">
    <location>
        <begin position="70"/>
        <end position="94"/>
    </location>
</feature>
<keyword evidence="2 5" id="KW-0812">Transmembrane</keyword>
<keyword evidence="4 5" id="KW-0472">Membrane</keyword>
<feature type="transmembrane region" description="Helical" evidence="5">
    <location>
        <begin position="136"/>
        <end position="163"/>
    </location>
</feature>
<proteinExistence type="predicted"/>